<feature type="domain" description="Nitrogen regulatory protein areA GATA-like" evidence="2">
    <location>
        <begin position="31"/>
        <end position="58"/>
    </location>
</feature>
<evidence type="ECO:0000259" key="3">
    <source>
        <dbReference type="Pfam" id="PF11702"/>
    </source>
</evidence>
<feature type="compositionally biased region" description="Polar residues" evidence="1">
    <location>
        <begin position="417"/>
        <end position="442"/>
    </location>
</feature>
<dbReference type="GO" id="GO:0005737">
    <property type="term" value="C:cytoplasm"/>
    <property type="evidence" value="ECO:0007669"/>
    <property type="project" value="TreeGrafter"/>
</dbReference>
<dbReference type="AlphaFoldDB" id="A0A9P9DJG5"/>
<evidence type="ECO:0000256" key="1">
    <source>
        <dbReference type="SAM" id="MobiDB-lite"/>
    </source>
</evidence>
<dbReference type="PANTHER" id="PTHR28014">
    <property type="entry name" value="NEGATIVE REGULATOR OF RAS-CAMP PATHWAY"/>
    <property type="match status" value="1"/>
</dbReference>
<gene>
    <name evidence="4" type="ORF">B0J13DRAFT_649456</name>
</gene>
<feature type="compositionally biased region" description="Polar residues" evidence="1">
    <location>
        <begin position="186"/>
        <end position="199"/>
    </location>
</feature>
<dbReference type="EMBL" id="JAGMUU010000029">
    <property type="protein sequence ID" value="KAH7120097.1"/>
    <property type="molecule type" value="Genomic_DNA"/>
</dbReference>
<feature type="compositionally biased region" description="Acidic residues" evidence="1">
    <location>
        <begin position="351"/>
        <end position="373"/>
    </location>
</feature>
<dbReference type="Pfam" id="PF08550">
    <property type="entry name" value="GATA_AreA"/>
    <property type="match status" value="1"/>
</dbReference>
<feature type="region of interest" description="Disordered" evidence="1">
    <location>
        <begin position="67"/>
        <end position="88"/>
    </location>
</feature>
<dbReference type="OrthoDB" id="5054775at2759"/>
<feature type="region of interest" description="Disordered" evidence="1">
    <location>
        <begin position="252"/>
        <end position="283"/>
    </location>
</feature>
<comment type="caution">
    <text evidence="4">The sequence shown here is derived from an EMBL/GenBank/DDBJ whole genome shotgun (WGS) entry which is preliminary data.</text>
</comment>
<name>A0A9P9DJG5_9HYPO</name>
<evidence type="ECO:0000313" key="4">
    <source>
        <dbReference type="EMBL" id="KAH7120097.1"/>
    </source>
</evidence>
<feature type="region of interest" description="Disordered" evidence="1">
    <location>
        <begin position="177"/>
        <end position="238"/>
    </location>
</feature>
<feature type="domain" description="DUF3295" evidence="3">
    <location>
        <begin position="91"/>
        <end position="572"/>
    </location>
</feature>
<reference evidence="4" key="1">
    <citation type="journal article" date="2021" name="Nat. Commun.">
        <title>Genetic determinants of endophytism in the Arabidopsis root mycobiome.</title>
        <authorList>
            <person name="Mesny F."/>
            <person name="Miyauchi S."/>
            <person name="Thiergart T."/>
            <person name="Pickel B."/>
            <person name="Atanasova L."/>
            <person name="Karlsson M."/>
            <person name="Huettel B."/>
            <person name="Barry K.W."/>
            <person name="Haridas S."/>
            <person name="Chen C."/>
            <person name="Bauer D."/>
            <person name="Andreopoulos W."/>
            <person name="Pangilinan J."/>
            <person name="LaButti K."/>
            <person name="Riley R."/>
            <person name="Lipzen A."/>
            <person name="Clum A."/>
            <person name="Drula E."/>
            <person name="Henrissat B."/>
            <person name="Kohler A."/>
            <person name="Grigoriev I.V."/>
            <person name="Martin F.M."/>
            <person name="Hacquard S."/>
        </authorList>
    </citation>
    <scope>NUCLEOTIDE SEQUENCE</scope>
    <source>
        <strain evidence="4">MPI-CAGE-AT-0021</strain>
    </source>
</reference>
<keyword evidence="5" id="KW-1185">Reference proteome</keyword>
<feature type="compositionally biased region" description="Polar residues" evidence="1">
    <location>
        <begin position="267"/>
        <end position="281"/>
    </location>
</feature>
<dbReference type="InterPro" id="IPR013860">
    <property type="entry name" value="AreA_GATA"/>
</dbReference>
<dbReference type="GO" id="GO:0031930">
    <property type="term" value="P:mitochondria-nucleus signaling pathway"/>
    <property type="evidence" value="ECO:0007669"/>
    <property type="project" value="TreeGrafter"/>
</dbReference>
<feature type="region of interest" description="Disordered" evidence="1">
    <location>
        <begin position="417"/>
        <end position="445"/>
    </location>
</feature>
<evidence type="ECO:0000313" key="5">
    <source>
        <dbReference type="Proteomes" id="UP000717696"/>
    </source>
</evidence>
<accession>A0A9P9DJG5</accession>
<protein>
    <recommendedName>
        <fullName evidence="6">Nitrogen regulatory protein areA GATA-like domain-containing protein</fullName>
    </recommendedName>
</protein>
<dbReference type="GO" id="GO:0000122">
    <property type="term" value="P:negative regulation of transcription by RNA polymerase II"/>
    <property type="evidence" value="ECO:0007669"/>
    <property type="project" value="TreeGrafter"/>
</dbReference>
<dbReference type="Pfam" id="PF11702">
    <property type="entry name" value="DUF3295"/>
    <property type="match status" value="1"/>
</dbReference>
<evidence type="ECO:0008006" key="6">
    <source>
        <dbReference type="Google" id="ProtNLM"/>
    </source>
</evidence>
<dbReference type="PANTHER" id="PTHR28014:SF1">
    <property type="entry name" value="NEGATIVE REGULATOR OF RAS-CAMP PATHWAY"/>
    <property type="match status" value="1"/>
</dbReference>
<proteinExistence type="predicted"/>
<dbReference type="Proteomes" id="UP000717696">
    <property type="component" value="Unassembled WGS sequence"/>
</dbReference>
<sequence length="572" mass="62748">MSNRLGTHVLTVDTNVIHNVDTGDPANLYSMWTVFSRCSDSVEQGRRLENLSWRLWQRETFVVENDRKAASTNDSPKTLPQNIPSGFRPPDLPELSGSVESLADEEAVDFTSVSAPLEICCPGIRRQDSCTSSPSKRERHISSDDFEKMIASIVKDKGPLSAPPQISLLVAPLKESLPSPPAFERSGSTTTETQSPTKSISDRSETSLEPAPMTPSRTTVVRGLSPSSIPVPRTSPSRVECTASNMILGPIFSPTPKHVQSKKHPTKSTLGGASFSSTEQGRSLDNHESIIPIVKKPMFTIGGSSEEDGYLKSVLASSRPSSLLSPRKKQASSSTSVMTRTIEDEAAVVSDTDDIDESAIDDDDDSDWEDSIEDSGKSSMDDKFFQRVDSKANLTSQRSLITLMLVQNDRVRTLGNHASQSTSTIPRSHMAPNSPSLGATSNDSDEVPLMMKGLRPPTLKPIHEIPRSSAQPIVFHAGHVQGQAALSPRTTRRTMLATELTESLRRHILWERQQKSSTANAVLKRRHTSHDVANLKQYPVKSCIKTSEDVNASSWNQYFSKEASNGYHSKRW</sequence>
<feature type="compositionally biased region" description="Polar residues" evidence="1">
    <location>
        <begin position="70"/>
        <end position="84"/>
    </location>
</feature>
<dbReference type="InterPro" id="IPR053043">
    <property type="entry name" value="Ras-cAMP_regulatory"/>
</dbReference>
<feature type="region of interest" description="Disordered" evidence="1">
    <location>
        <begin position="321"/>
        <end position="379"/>
    </location>
</feature>
<organism evidence="4 5">
    <name type="scientific">Dactylonectria estremocensis</name>
    <dbReference type="NCBI Taxonomy" id="1079267"/>
    <lineage>
        <taxon>Eukaryota</taxon>
        <taxon>Fungi</taxon>
        <taxon>Dikarya</taxon>
        <taxon>Ascomycota</taxon>
        <taxon>Pezizomycotina</taxon>
        <taxon>Sordariomycetes</taxon>
        <taxon>Hypocreomycetidae</taxon>
        <taxon>Hypocreales</taxon>
        <taxon>Nectriaceae</taxon>
        <taxon>Dactylonectria</taxon>
    </lineage>
</organism>
<evidence type="ECO:0000259" key="2">
    <source>
        <dbReference type="Pfam" id="PF08550"/>
    </source>
</evidence>
<dbReference type="GO" id="GO:0006808">
    <property type="term" value="P:regulation of nitrogen utilization"/>
    <property type="evidence" value="ECO:0007669"/>
    <property type="project" value="TreeGrafter"/>
</dbReference>
<dbReference type="InterPro" id="IPR021711">
    <property type="entry name" value="DUF3295"/>
</dbReference>